<reference evidence="5 6" key="1">
    <citation type="journal article" date="2016" name="C (Basel)">
        <title>Selective Growth of and Electricity Production by Marine Exoelectrogenic Bacteria in Self-Aggregated Hydrogel of Microbially Reduced Graphene Oxide.</title>
        <authorList>
            <person name="Yoshida N."/>
            <person name="Goto Y."/>
            <person name="Miyata Y."/>
        </authorList>
    </citation>
    <scope>NUCLEOTIDE SEQUENCE [LARGE SCALE GENOMIC DNA]</scope>
    <source>
        <strain evidence="5 6">NIT-T3</strain>
    </source>
</reference>
<dbReference type="PANTHER" id="PTHR43132">
    <property type="entry name" value="ARSENICAL RESISTANCE OPERON REPRESSOR ARSR-RELATED"/>
    <property type="match status" value="1"/>
</dbReference>
<dbReference type="PANTHER" id="PTHR43132:SF6">
    <property type="entry name" value="HTH-TYPE TRANSCRIPTIONAL REPRESSOR CZRA"/>
    <property type="match status" value="1"/>
</dbReference>
<proteinExistence type="predicted"/>
<dbReference type="PROSITE" id="PS50987">
    <property type="entry name" value="HTH_ARSR_2"/>
    <property type="match status" value="1"/>
</dbReference>
<dbReference type="Pfam" id="PF01022">
    <property type="entry name" value="HTH_5"/>
    <property type="match status" value="1"/>
</dbReference>
<evidence type="ECO:0000256" key="2">
    <source>
        <dbReference type="ARBA" id="ARBA00023125"/>
    </source>
</evidence>
<dbReference type="Gene3D" id="1.10.10.10">
    <property type="entry name" value="Winged helix-like DNA-binding domain superfamily/Winged helix DNA-binding domain"/>
    <property type="match status" value="1"/>
</dbReference>
<keyword evidence="1" id="KW-0805">Transcription regulation</keyword>
<evidence type="ECO:0000313" key="6">
    <source>
        <dbReference type="Proteomes" id="UP001319827"/>
    </source>
</evidence>
<keyword evidence="6" id="KW-1185">Reference proteome</keyword>
<sequence>MNHDLCQVTIVHQDRLARARRDMPAEADLLAQAELYKLLGEPTRLRLLQALSVEELCVCDLAALLDSSPSAVSHQLRLLRTAGLVRFRRDGKMVYYSLDDAHLRTLLAEGERYVEERIR</sequence>
<evidence type="ECO:0000313" key="5">
    <source>
        <dbReference type="EMBL" id="BCR03692.1"/>
    </source>
</evidence>
<dbReference type="PROSITE" id="PS00846">
    <property type="entry name" value="HTH_ARSR_1"/>
    <property type="match status" value="1"/>
</dbReference>
<dbReference type="SMART" id="SM00418">
    <property type="entry name" value="HTH_ARSR"/>
    <property type="match status" value="1"/>
</dbReference>
<gene>
    <name evidence="5" type="ORF">DESUT3_07610</name>
</gene>
<evidence type="ECO:0000256" key="1">
    <source>
        <dbReference type="ARBA" id="ARBA00023015"/>
    </source>
</evidence>
<dbReference type="InterPro" id="IPR036388">
    <property type="entry name" value="WH-like_DNA-bd_sf"/>
</dbReference>
<keyword evidence="2" id="KW-0238">DNA-binding</keyword>
<dbReference type="InterPro" id="IPR011991">
    <property type="entry name" value="ArsR-like_HTH"/>
</dbReference>
<keyword evidence="3" id="KW-0804">Transcription</keyword>
<dbReference type="InterPro" id="IPR001845">
    <property type="entry name" value="HTH_ArsR_DNA-bd_dom"/>
</dbReference>
<organism evidence="5 6">
    <name type="scientific">Desulfuromonas versatilis</name>
    <dbReference type="NCBI Taxonomy" id="2802975"/>
    <lineage>
        <taxon>Bacteria</taxon>
        <taxon>Pseudomonadati</taxon>
        <taxon>Thermodesulfobacteriota</taxon>
        <taxon>Desulfuromonadia</taxon>
        <taxon>Desulfuromonadales</taxon>
        <taxon>Desulfuromonadaceae</taxon>
        <taxon>Desulfuromonas</taxon>
    </lineage>
</organism>
<evidence type="ECO:0000259" key="4">
    <source>
        <dbReference type="PROSITE" id="PS50987"/>
    </source>
</evidence>
<reference evidence="5 6" key="2">
    <citation type="journal article" date="2021" name="Int. J. Syst. Evol. Microbiol.">
        <title>Isolation and Polyphasic Characterization of Desulfuromonas versatilis sp. Nov., an Electrogenic Bacteria Capable of Versatile Metabolism Isolated from a Graphene Oxide-Reducing Enrichment Culture.</title>
        <authorList>
            <person name="Xie L."/>
            <person name="Yoshida N."/>
            <person name="Ishii S."/>
            <person name="Meng L."/>
        </authorList>
    </citation>
    <scope>NUCLEOTIDE SEQUENCE [LARGE SCALE GENOMIC DNA]</scope>
    <source>
        <strain evidence="5 6">NIT-T3</strain>
    </source>
</reference>
<name>A0ABM8HPS9_9BACT</name>
<accession>A0ABM8HPS9</accession>
<dbReference type="NCBIfam" id="NF033788">
    <property type="entry name" value="HTH_metalloreg"/>
    <property type="match status" value="1"/>
</dbReference>
<protein>
    <submittedName>
        <fullName evidence="5">Transcriptional regulator</fullName>
    </submittedName>
</protein>
<dbReference type="InterPro" id="IPR018334">
    <property type="entry name" value="ArsR_HTH"/>
</dbReference>
<dbReference type="Proteomes" id="UP001319827">
    <property type="component" value="Chromosome"/>
</dbReference>
<dbReference type="PRINTS" id="PR00778">
    <property type="entry name" value="HTHARSR"/>
</dbReference>
<dbReference type="InterPro" id="IPR036390">
    <property type="entry name" value="WH_DNA-bd_sf"/>
</dbReference>
<dbReference type="CDD" id="cd00090">
    <property type="entry name" value="HTH_ARSR"/>
    <property type="match status" value="1"/>
</dbReference>
<dbReference type="RefSeq" id="WP_225911613.1">
    <property type="nucleotide sequence ID" value="NZ_AP024355.1"/>
</dbReference>
<evidence type="ECO:0000256" key="3">
    <source>
        <dbReference type="ARBA" id="ARBA00023163"/>
    </source>
</evidence>
<dbReference type="InterPro" id="IPR051011">
    <property type="entry name" value="Metal_resp_trans_reg"/>
</dbReference>
<feature type="domain" description="HTH arsR-type" evidence="4">
    <location>
        <begin position="24"/>
        <end position="118"/>
    </location>
</feature>
<dbReference type="EMBL" id="AP024355">
    <property type="protein sequence ID" value="BCR03692.1"/>
    <property type="molecule type" value="Genomic_DNA"/>
</dbReference>
<dbReference type="SUPFAM" id="SSF46785">
    <property type="entry name" value="Winged helix' DNA-binding domain"/>
    <property type="match status" value="1"/>
</dbReference>